<keyword evidence="10" id="KW-1185">Reference proteome</keyword>
<dbReference type="PANTHER" id="PTHR42709">
    <property type="entry name" value="ALKALINE PHOSPHATASE LIKE PROTEIN"/>
    <property type="match status" value="1"/>
</dbReference>
<evidence type="ECO:0000256" key="1">
    <source>
        <dbReference type="ARBA" id="ARBA00004651"/>
    </source>
</evidence>
<comment type="caution">
    <text evidence="9">The sequence shown here is derived from an EMBL/GenBank/DDBJ whole genome shotgun (WGS) entry which is preliminary data.</text>
</comment>
<keyword evidence="5 7" id="KW-1133">Transmembrane helix</keyword>
<protein>
    <submittedName>
        <fullName evidence="9">DedA family protein</fullName>
    </submittedName>
</protein>
<keyword evidence="4 7" id="KW-0812">Transmembrane</keyword>
<evidence type="ECO:0000256" key="7">
    <source>
        <dbReference type="SAM" id="Phobius"/>
    </source>
</evidence>
<gene>
    <name evidence="9" type="ORF">NVS47_01565</name>
</gene>
<feature type="transmembrane region" description="Helical" evidence="7">
    <location>
        <begin position="178"/>
        <end position="197"/>
    </location>
</feature>
<feature type="transmembrane region" description="Helical" evidence="7">
    <location>
        <begin position="140"/>
        <end position="166"/>
    </location>
</feature>
<feature type="domain" description="VTT" evidence="8">
    <location>
        <begin position="30"/>
        <end position="160"/>
    </location>
</feature>
<evidence type="ECO:0000313" key="9">
    <source>
        <dbReference type="EMBL" id="MCR6544212.1"/>
    </source>
</evidence>
<evidence type="ECO:0000259" key="8">
    <source>
        <dbReference type="Pfam" id="PF09335"/>
    </source>
</evidence>
<dbReference type="RefSeq" id="WP_257911792.1">
    <property type="nucleotide sequence ID" value="NZ_JANPWE010000001.1"/>
</dbReference>
<dbReference type="InterPro" id="IPR051311">
    <property type="entry name" value="DedA_domain"/>
</dbReference>
<accession>A0ABT1Y010</accession>
<dbReference type="EMBL" id="JANPWE010000001">
    <property type="protein sequence ID" value="MCR6544212.1"/>
    <property type="molecule type" value="Genomic_DNA"/>
</dbReference>
<dbReference type="Proteomes" id="UP001524944">
    <property type="component" value="Unassembled WGS sequence"/>
</dbReference>
<comment type="similarity">
    <text evidence="2">Belongs to the DedA family.</text>
</comment>
<name>A0ABT1Y010_9FIRM</name>
<evidence type="ECO:0000313" key="10">
    <source>
        <dbReference type="Proteomes" id="UP001524944"/>
    </source>
</evidence>
<keyword evidence="6 7" id="KW-0472">Membrane</keyword>
<dbReference type="InterPro" id="IPR032816">
    <property type="entry name" value="VTT_dom"/>
</dbReference>
<keyword evidence="3" id="KW-1003">Cell membrane</keyword>
<evidence type="ECO:0000256" key="6">
    <source>
        <dbReference type="ARBA" id="ARBA00023136"/>
    </source>
</evidence>
<evidence type="ECO:0000256" key="4">
    <source>
        <dbReference type="ARBA" id="ARBA00022692"/>
    </source>
</evidence>
<comment type="subcellular location">
    <subcellularLocation>
        <location evidence="1">Cell membrane</location>
        <topology evidence="1">Multi-pass membrane protein</topology>
    </subcellularLocation>
</comment>
<evidence type="ECO:0000256" key="3">
    <source>
        <dbReference type="ARBA" id="ARBA00022475"/>
    </source>
</evidence>
<evidence type="ECO:0000256" key="5">
    <source>
        <dbReference type="ARBA" id="ARBA00022989"/>
    </source>
</evidence>
<sequence length="201" mass="22461">MQNWIISLMGQYGYLGVFLLITLENVFPPIPSEVILALGGFMTTYTNLTVLGVIIAATVGSVFGAMILYGIGYLIDVDKLERIVGRFGYLLGLKVADVHRAGSWFQRYGYWTVFFCRMVPVIRSLISIPAGMSQMKFPLFLVYTIAGTLIWNTILVQAGAFLGASWEDIIKFMNTYSYATYTVLGLGILAFIIFRLMKKKS</sequence>
<organism evidence="9 10">
    <name type="scientific">Dehalobacterium formicoaceticum</name>
    <dbReference type="NCBI Taxonomy" id="51515"/>
    <lineage>
        <taxon>Bacteria</taxon>
        <taxon>Bacillati</taxon>
        <taxon>Bacillota</taxon>
        <taxon>Clostridia</taxon>
        <taxon>Eubacteriales</taxon>
        <taxon>Peptococcaceae</taxon>
        <taxon>Dehalobacterium</taxon>
    </lineage>
</organism>
<feature type="transmembrane region" description="Helical" evidence="7">
    <location>
        <begin position="50"/>
        <end position="71"/>
    </location>
</feature>
<evidence type="ECO:0000256" key="2">
    <source>
        <dbReference type="ARBA" id="ARBA00010792"/>
    </source>
</evidence>
<feature type="transmembrane region" description="Helical" evidence="7">
    <location>
        <begin position="12"/>
        <end position="30"/>
    </location>
</feature>
<dbReference type="PANTHER" id="PTHR42709:SF6">
    <property type="entry name" value="UNDECAPRENYL PHOSPHATE TRANSPORTER A"/>
    <property type="match status" value="1"/>
</dbReference>
<reference evidence="9 10" key="1">
    <citation type="submission" date="2022-08" db="EMBL/GenBank/DDBJ databases">
        <title>Proteogenomics of the novel Dehalobacterium formicoaceticum strain EZ94 highlights a key role of methyltransferases during anaerobic dichloromethane degradation.</title>
        <authorList>
            <person name="Wasmund K."/>
        </authorList>
    </citation>
    <scope>NUCLEOTIDE SEQUENCE [LARGE SCALE GENOMIC DNA]</scope>
    <source>
        <strain evidence="9 10">EZ94</strain>
    </source>
</reference>
<dbReference type="Pfam" id="PF09335">
    <property type="entry name" value="VTT_dom"/>
    <property type="match status" value="1"/>
</dbReference>
<proteinExistence type="inferred from homology"/>